<reference evidence="1 2" key="1">
    <citation type="journal article" date="2018" name="Mycol. Prog.">
        <title>Coniella lustricola, a new species from submerged detritus.</title>
        <authorList>
            <person name="Raudabaugh D.B."/>
            <person name="Iturriaga T."/>
            <person name="Carver A."/>
            <person name="Mondo S."/>
            <person name="Pangilinan J."/>
            <person name="Lipzen A."/>
            <person name="He G."/>
            <person name="Amirebrahimi M."/>
            <person name="Grigoriev I.V."/>
            <person name="Miller A.N."/>
        </authorList>
    </citation>
    <scope>NUCLEOTIDE SEQUENCE [LARGE SCALE GENOMIC DNA]</scope>
    <source>
        <strain evidence="1 2">B22-T-1</strain>
    </source>
</reference>
<proteinExistence type="predicted"/>
<accession>A0A2T3AMM9</accession>
<dbReference type="AlphaFoldDB" id="A0A2T3AMM9"/>
<dbReference type="EMBL" id="KZ678374">
    <property type="protein sequence ID" value="PSS03579.1"/>
    <property type="molecule type" value="Genomic_DNA"/>
</dbReference>
<sequence length="132" mass="14492">MSFFFTRHMPVSQRHTVFRVQAKHARLFLSLSLGHSVFAAMCCTATAFTIIKMQAGTMSFTTDNLVRYHFRQCSYGLARGCPTSQSCTERAIENPGGLNLTSTIKISGIDSPSGLGDEWVLIKQPLPCATGK</sequence>
<dbReference type="Proteomes" id="UP000241462">
    <property type="component" value="Unassembled WGS sequence"/>
</dbReference>
<name>A0A2T3AMM9_9PEZI</name>
<gene>
    <name evidence="1" type="ORF">BD289DRAFT_154676</name>
</gene>
<dbReference type="InParanoid" id="A0A2T3AMM9"/>
<organism evidence="1 2">
    <name type="scientific">Coniella lustricola</name>
    <dbReference type="NCBI Taxonomy" id="2025994"/>
    <lineage>
        <taxon>Eukaryota</taxon>
        <taxon>Fungi</taxon>
        <taxon>Dikarya</taxon>
        <taxon>Ascomycota</taxon>
        <taxon>Pezizomycotina</taxon>
        <taxon>Sordariomycetes</taxon>
        <taxon>Sordariomycetidae</taxon>
        <taxon>Diaporthales</taxon>
        <taxon>Schizoparmaceae</taxon>
        <taxon>Coniella</taxon>
    </lineage>
</organism>
<evidence type="ECO:0000313" key="1">
    <source>
        <dbReference type="EMBL" id="PSS03579.1"/>
    </source>
</evidence>
<keyword evidence="2" id="KW-1185">Reference proteome</keyword>
<evidence type="ECO:0000313" key="2">
    <source>
        <dbReference type="Proteomes" id="UP000241462"/>
    </source>
</evidence>
<protein>
    <submittedName>
        <fullName evidence="1">Uncharacterized protein</fullName>
    </submittedName>
</protein>